<dbReference type="PANTHER" id="PTHR14614">
    <property type="entry name" value="HEPATOCELLULAR CARCINOMA-ASSOCIATED ANTIGEN"/>
    <property type="match status" value="1"/>
</dbReference>
<sequence length="385" mass="42186">MHYLRILRPPTLTLSRGSWTIPVVLNITTDLSDALLTLPNTIKLKVGVYEASADHGGRRVPPEEVMAAQIVDWTPGSRVLKTELRLPPGPKPTTPLRVFAFPSAQLWGGSTADVLVSMKPQAQGRIMPVWADVHVGDDAPAYMCCRRLRVGAETSPSCLEIEEDLGESMARHIWDGGVAAACLLLEQASPSDASAPKSTIISYLAFTFPANIVEIGCGVGTLGLAAALWRKGESQVLMTDLPDARARAEANISRWSTQHLGDDTKVPKFEDLDWQDGMKGEFGPELNSRSWDLVILSDCTYNIDVLPALVGTLSALHDHSSKIRGTSDTPWESRVLLATKQRHSSEEAVFRMMADEGWVVAEEETFPLLNLGAEEQSLQLYLYKK</sequence>
<comment type="caution">
    <text evidence="1">The sequence shown here is derived from an EMBL/GenBank/DDBJ whole genome shotgun (WGS) entry which is preliminary data.</text>
</comment>
<protein>
    <submittedName>
        <fullName evidence="1">Methyltransferase-domain-containing protein</fullName>
    </submittedName>
</protein>
<dbReference type="GO" id="GO:0008757">
    <property type="term" value="F:S-adenosylmethionine-dependent methyltransferase activity"/>
    <property type="evidence" value="ECO:0007669"/>
    <property type="project" value="UniProtKB-ARBA"/>
</dbReference>
<dbReference type="Proteomes" id="UP000770015">
    <property type="component" value="Unassembled WGS sequence"/>
</dbReference>
<organism evidence="1 2">
    <name type="scientific">Plectosphaerella plurivora</name>
    <dbReference type="NCBI Taxonomy" id="936078"/>
    <lineage>
        <taxon>Eukaryota</taxon>
        <taxon>Fungi</taxon>
        <taxon>Dikarya</taxon>
        <taxon>Ascomycota</taxon>
        <taxon>Pezizomycotina</taxon>
        <taxon>Sordariomycetes</taxon>
        <taxon>Hypocreomycetidae</taxon>
        <taxon>Glomerellales</taxon>
        <taxon>Plectosphaerellaceae</taxon>
        <taxon>Plectosphaerella</taxon>
    </lineage>
</organism>
<keyword evidence="1" id="KW-0808">Transferase</keyword>
<name>A0A9P9ADU9_9PEZI</name>
<dbReference type="PANTHER" id="PTHR14614:SF132">
    <property type="entry name" value="PROTEIN-LYSINE METHYLTRANSFERASE C42C1.13"/>
    <property type="match status" value="1"/>
</dbReference>
<keyword evidence="1" id="KW-0489">Methyltransferase</keyword>
<reference evidence="1" key="1">
    <citation type="journal article" date="2021" name="Nat. Commun.">
        <title>Genetic determinants of endophytism in the Arabidopsis root mycobiome.</title>
        <authorList>
            <person name="Mesny F."/>
            <person name="Miyauchi S."/>
            <person name="Thiergart T."/>
            <person name="Pickel B."/>
            <person name="Atanasova L."/>
            <person name="Karlsson M."/>
            <person name="Huettel B."/>
            <person name="Barry K.W."/>
            <person name="Haridas S."/>
            <person name="Chen C."/>
            <person name="Bauer D."/>
            <person name="Andreopoulos W."/>
            <person name="Pangilinan J."/>
            <person name="LaButti K."/>
            <person name="Riley R."/>
            <person name="Lipzen A."/>
            <person name="Clum A."/>
            <person name="Drula E."/>
            <person name="Henrissat B."/>
            <person name="Kohler A."/>
            <person name="Grigoriev I.V."/>
            <person name="Martin F.M."/>
            <person name="Hacquard S."/>
        </authorList>
    </citation>
    <scope>NUCLEOTIDE SEQUENCE</scope>
    <source>
        <strain evidence="1">MPI-SDFR-AT-0117</strain>
    </source>
</reference>
<dbReference type="OrthoDB" id="413520at2759"/>
<dbReference type="GO" id="GO:0032259">
    <property type="term" value="P:methylation"/>
    <property type="evidence" value="ECO:0007669"/>
    <property type="project" value="UniProtKB-KW"/>
</dbReference>
<keyword evidence="2" id="KW-1185">Reference proteome</keyword>
<dbReference type="InterPro" id="IPR029063">
    <property type="entry name" value="SAM-dependent_MTases_sf"/>
</dbReference>
<accession>A0A9P9ADU9</accession>
<dbReference type="Gene3D" id="3.40.50.150">
    <property type="entry name" value="Vaccinia Virus protein VP39"/>
    <property type="match status" value="1"/>
</dbReference>
<evidence type="ECO:0000313" key="2">
    <source>
        <dbReference type="Proteomes" id="UP000770015"/>
    </source>
</evidence>
<dbReference type="EMBL" id="JAGSXJ010000006">
    <property type="protein sequence ID" value="KAH6690358.1"/>
    <property type="molecule type" value="Genomic_DNA"/>
</dbReference>
<gene>
    <name evidence="1" type="ORF">F5X68DRAFT_202758</name>
</gene>
<evidence type="ECO:0000313" key="1">
    <source>
        <dbReference type="EMBL" id="KAH6690358.1"/>
    </source>
</evidence>
<dbReference type="InterPro" id="IPR019410">
    <property type="entry name" value="Methyltransf_16"/>
</dbReference>
<dbReference type="GO" id="GO:0005829">
    <property type="term" value="C:cytosol"/>
    <property type="evidence" value="ECO:0007669"/>
    <property type="project" value="TreeGrafter"/>
</dbReference>
<dbReference type="SUPFAM" id="SSF53335">
    <property type="entry name" value="S-adenosyl-L-methionine-dependent methyltransferases"/>
    <property type="match status" value="1"/>
</dbReference>
<dbReference type="Pfam" id="PF10294">
    <property type="entry name" value="Methyltransf_16"/>
    <property type="match status" value="1"/>
</dbReference>
<dbReference type="AlphaFoldDB" id="A0A9P9ADU9"/>
<proteinExistence type="predicted"/>